<dbReference type="Pfam" id="PF02534">
    <property type="entry name" value="T4SS-DNA_transf"/>
    <property type="match status" value="1"/>
</dbReference>
<dbReference type="InterPro" id="IPR051539">
    <property type="entry name" value="T4SS-coupling_protein"/>
</dbReference>
<evidence type="ECO:0000256" key="4">
    <source>
        <dbReference type="ARBA" id="ARBA00022692"/>
    </source>
</evidence>
<dbReference type="PANTHER" id="PTHR37937">
    <property type="entry name" value="CONJUGATIVE TRANSFER: DNA TRANSPORT"/>
    <property type="match status" value="1"/>
</dbReference>
<dbReference type="SUPFAM" id="SSF52540">
    <property type="entry name" value="P-loop containing nucleoside triphosphate hydrolases"/>
    <property type="match status" value="1"/>
</dbReference>
<keyword evidence="5" id="KW-1133">Transmembrane helix</keyword>
<evidence type="ECO:0000313" key="8">
    <source>
        <dbReference type="EMBL" id="MCW3476240.1"/>
    </source>
</evidence>
<dbReference type="EMBL" id="JAPDNT010000017">
    <property type="protein sequence ID" value="MCW3476240.1"/>
    <property type="molecule type" value="Genomic_DNA"/>
</dbReference>
<name>A0AA42CIU1_9PROT</name>
<keyword evidence="7" id="KW-0732">Signal</keyword>
<dbReference type="Proteomes" id="UP001165679">
    <property type="component" value="Unassembled WGS sequence"/>
</dbReference>
<dbReference type="Gene3D" id="3.40.50.300">
    <property type="entry name" value="P-loop containing nucleotide triphosphate hydrolases"/>
    <property type="match status" value="1"/>
</dbReference>
<keyword evidence="4" id="KW-0812">Transmembrane</keyword>
<evidence type="ECO:0000256" key="7">
    <source>
        <dbReference type="SAM" id="SignalP"/>
    </source>
</evidence>
<dbReference type="AlphaFoldDB" id="A0AA42CIU1"/>
<keyword evidence="6" id="KW-0472">Membrane</keyword>
<organism evidence="8 9">
    <name type="scientific">Limobrevibacterium gyesilva</name>
    <dbReference type="NCBI Taxonomy" id="2991712"/>
    <lineage>
        <taxon>Bacteria</taxon>
        <taxon>Pseudomonadati</taxon>
        <taxon>Pseudomonadota</taxon>
        <taxon>Alphaproteobacteria</taxon>
        <taxon>Acetobacterales</taxon>
        <taxon>Acetobacteraceae</taxon>
        <taxon>Limobrevibacterium</taxon>
    </lineage>
</organism>
<dbReference type="InterPro" id="IPR027417">
    <property type="entry name" value="P-loop_NTPase"/>
</dbReference>
<evidence type="ECO:0000313" key="9">
    <source>
        <dbReference type="Proteomes" id="UP001165679"/>
    </source>
</evidence>
<dbReference type="GO" id="GO:0005886">
    <property type="term" value="C:plasma membrane"/>
    <property type="evidence" value="ECO:0007669"/>
    <property type="project" value="UniProtKB-SubCell"/>
</dbReference>
<feature type="signal peptide" evidence="7">
    <location>
        <begin position="1"/>
        <end position="28"/>
    </location>
</feature>
<evidence type="ECO:0000256" key="2">
    <source>
        <dbReference type="ARBA" id="ARBA00008806"/>
    </source>
</evidence>
<reference evidence="8" key="1">
    <citation type="submission" date="2022-09" db="EMBL/GenBank/DDBJ databases">
        <title>Rhodovastum sp. nov. RN2-1 isolated from soil in Seongnam, South Korea.</title>
        <authorList>
            <person name="Le N.T."/>
        </authorList>
    </citation>
    <scope>NUCLEOTIDE SEQUENCE</scope>
    <source>
        <strain evidence="8">RN2-1</strain>
    </source>
</reference>
<dbReference type="CDD" id="cd01127">
    <property type="entry name" value="TrwB_TraG_TraD_VirD4"/>
    <property type="match status" value="2"/>
</dbReference>
<comment type="caution">
    <text evidence="8">The sequence shown here is derived from an EMBL/GenBank/DDBJ whole genome shotgun (WGS) entry which is preliminary data.</text>
</comment>
<protein>
    <submittedName>
        <fullName evidence="8">Type IV secretory system conjugative DNA transfer family protein</fullName>
    </submittedName>
</protein>
<evidence type="ECO:0000256" key="1">
    <source>
        <dbReference type="ARBA" id="ARBA00004651"/>
    </source>
</evidence>
<comment type="subcellular location">
    <subcellularLocation>
        <location evidence="1">Cell membrane</location>
        <topology evidence="1">Multi-pass membrane protein</topology>
    </subcellularLocation>
</comment>
<evidence type="ECO:0000256" key="6">
    <source>
        <dbReference type="ARBA" id="ARBA00023136"/>
    </source>
</evidence>
<keyword evidence="9" id="KW-1185">Reference proteome</keyword>
<sequence>MNAASNPRRPLLGAACFTVAAMVASSLATQFVAWRVGFHPAIGAPWFDHFYAPWRWIEWQEAAWAPNARATFQIVDAGLLATTALSMFGVVAASTARRRRPVRHEGVHGTARFQTEQEIRRSGLLPRRDGAAHAGVYIGGWTDAKGTTHYLRHDGPEHCIVIAPTRSGKGVGNVLPTLLSWPASCVVYDEKGELWALTAGWRATGADNVVIRWEPGGVGQGSSGAANGSSGFNFLDEVRLGTPHEVADAQNIAHTLCDPEGRGLADHWQRTSFALLTGLILHVLYLAKARGAAASLADVANALSNPKRKSEELWAEMVANRHVRNALHPVVAAAGRDMLEREARERGSVLSTAKTYLMLFQDPLVAGNTGHSDFRVRDLMNHARPVSLYVVTRGDDKERLRPLVRLMLTMITCRLMGVELRFRDGQPLMPHRHRLLLMLDEFPSLNRLHLIEDALPKCAGYGIKAYLATQDREQMFRSYGEHQSITGNCHIRIIYAPNEWKTGEWVSQMVGNTTIVKEDVTESGTRYGPMKHVSRTYHEVSRPLLTPNEIMQLRKPEKNEAGQITAPGEMVVFVAGEAPIRGTQILYFKDPVFSERAKVKPPASGSTTKPTMVFRP</sequence>
<evidence type="ECO:0000256" key="5">
    <source>
        <dbReference type="ARBA" id="ARBA00022989"/>
    </source>
</evidence>
<keyword evidence="3" id="KW-1003">Cell membrane</keyword>
<evidence type="ECO:0000256" key="3">
    <source>
        <dbReference type="ARBA" id="ARBA00022475"/>
    </source>
</evidence>
<gene>
    <name evidence="8" type="ORF">OL599_16810</name>
</gene>
<proteinExistence type="inferred from homology"/>
<accession>A0AA42CIU1</accession>
<dbReference type="RefSeq" id="WP_264715006.1">
    <property type="nucleotide sequence ID" value="NZ_JAPDNT010000017.1"/>
</dbReference>
<reference evidence="8" key="2">
    <citation type="submission" date="2022-10" db="EMBL/GenBank/DDBJ databases">
        <authorList>
            <person name="Trinh H.N."/>
        </authorList>
    </citation>
    <scope>NUCLEOTIDE SEQUENCE</scope>
    <source>
        <strain evidence="8">RN2-1</strain>
    </source>
</reference>
<dbReference type="PANTHER" id="PTHR37937:SF1">
    <property type="entry name" value="CONJUGATIVE TRANSFER: DNA TRANSPORT"/>
    <property type="match status" value="1"/>
</dbReference>
<feature type="chain" id="PRO_5041228939" evidence="7">
    <location>
        <begin position="29"/>
        <end position="616"/>
    </location>
</feature>
<comment type="similarity">
    <text evidence="2">Belongs to the VirD4/TraG family.</text>
</comment>
<dbReference type="InterPro" id="IPR003688">
    <property type="entry name" value="TraG/VirD4"/>
</dbReference>
<dbReference type="NCBIfam" id="NF010453">
    <property type="entry name" value="PRK13880.1"/>
    <property type="match status" value="1"/>
</dbReference>